<protein>
    <submittedName>
        <fullName evidence="1">Uncharacterized protein</fullName>
    </submittedName>
</protein>
<feature type="non-terminal residue" evidence="1">
    <location>
        <position position="1"/>
    </location>
</feature>
<organism evidence="1">
    <name type="scientific">marine sediment metagenome</name>
    <dbReference type="NCBI Taxonomy" id="412755"/>
    <lineage>
        <taxon>unclassified sequences</taxon>
        <taxon>metagenomes</taxon>
        <taxon>ecological metagenomes</taxon>
    </lineage>
</organism>
<proteinExistence type="predicted"/>
<dbReference type="AlphaFoldDB" id="X1M6T9"/>
<name>X1M6T9_9ZZZZ</name>
<gene>
    <name evidence="1" type="ORF">S06H3_10737</name>
</gene>
<comment type="caution">
    <text evidence="1">The sequence shown here is derived from an EMBL/GenBank/DDBJ whole genome shotgun (WGS) entry which is preliminary data.</text>
</comment>
<sequence>RPEFALVAEVIEKIGPDKVQLNTVLRPPAEEEVFALSQKELRSIQKQLPGKVEVVRKFKKVLKGEHIEKLETDIKNLLKRRPCTLSDISSALRVNPKEVMKNLTILEGRTEIRAELHNKKRYYISTRQSSRWYSKK</sequence>
<evidence type="ECO:0000313" key="1">
    <source>
        <dbReference type="EMBL" id="GAI10415.1"/>
    </source>
</evidence>
<dbReference type="SUPFAM" id="SSF46785">
    <property type="entry name" value="Winged helix' DNA-binding domain"/>
    <property type="match status" value="1"/>
</dbReference>
<dbReference type="InterPro" id="IPR036390">
    <property type="entry name" value="WH_DNA-bd_sf"/>
</dbReference>
<reference evidence="1" key="1">
    <citation type="journal article" date="2014" name="Front. Microbiol.">
        <title>High frequency of phylogenetically diverse reductive dehalogenase-homologous genes in deep subseafloor sedimentary metagenomes.</title>
        <authorList>
            <person name="Kawai M."/>
            <person name="Futagami T."/>
            <person name="Toyoda A."/>
            <person name="Takaki Y."/>
            <person name="Nishi S."/>
            <person name="Hori S."/>
            <person name="Arai W."/>
            <person name="Tsubouchi T."/>
            <person name="Morono Y."/>
            <person name="Uchiyama I."/>
            <person name="Ito T."/>
            <person name="Fujiyama A."/>
            <person name="Inagaki F."/>
            <person name="Takami H."/>
        </authorList>
    </citation>
    <scope>NUCLEOTIDE SEQUENCE</scope>
    <source>
        <strain evidence="1">Expedition CK06-06</strain>
    </source>
</reference>
<accession>X1M6T9</accession>
<dbReference type="EMBL" id="BARV01005042">
    <property type="protein sequence ID" value="GAI10415.1"/>
    <property type="molecule type" value="Genomic_DNA"/>
</dbReference>